<name>A0A2R5FAL2_9PROT</name>
<keyword evidence="2" id="KW-1185">Reference proteome</keyword>
<dbReference type="RefSeq" id="WP_109016041.1">
    <property type="nucleotide sequence ID" value="NZ_BDOQ01000010.1"/>
</dbReference>
<organism evidence="1 2">
    <name type="scientific">Novimethylophilus kurashikiensis</name>
    <dbReference type="NCBI Taxonomy" id="1825523"/>
    <lineage>
        <taxon>Bacteria</taxon>
        <taxon>Pseudomonadati</taxon>
        <taxon>Pseudomonadota</taxon>
        <taxon>Betaproteobacteria</taxon>
        <taxon>Nitrosomonadales</taxon>
        <taxon>Methylophilaceae</taxon>
        <taxon>Novimethylophilus</taxon>
    </lineage>
</organism>
<comment type="caution">
    <text evidence="1">The sequence shown here is derived from an EMBL/GenBank/DDBJ whole genome shotgun (WGS) entry which is preliminary data.</text>
</comment>
<dbReference type="EMBL" id="BDOQ01000010">
    <property type="protein sequence ID" value="GBG14859.1"/>
    <property type="molecule type" value="Genomic_DNA"/>
</dbReference>
<dbReference type="AlphaFoldDB" id="A0A2R5FAL2"/>
<reference evidence="1 2" key="1">
    <citation type="journal article" date="2018" name="Environ. Microbiol.">
        <title>Isolation and genomic characterization of Novimethylophilus kurashikiensis gen. nov. sp. nov., a new lanthanide-dependent methylotrophic species of Methylophilaceae.</title>
        <authorList>
            <person name="Lv H."/>
            <person name="Sahin N."/>
            <person name="Tani A."/>
        </authorList>
    </citation>
    <scope>NUCLEOTIDE SEQUENCE [LARGE SCALE GENOMIC DNA]</scope>
    <source>
        <strain evidence="1 2">La2-4</strain>
    </source>
</reference>
<evidence type="ECO:0000313" key="2">
    <source>
        <dbReference type="Proteomes" id="UP000245081"/>
    </source>
</evidence>
<evidence type="ECO:0000313" key="1">
    <source>
        <dbReference type="EMBL" id="GBG14859.1"/>
    </source>
</evidence>
<proteinExistence type="predicted"/>
<sequence>MANKTITPAFLKILREEVNEALKGVAEKHGIQISAGHASYTETTFTLKLEGLVEGGLSREAQIYEASHGLYGLPPLNTELTLGKDVFVIKGMKARGTKCILLEKKADGKEFVGTIDQVLKALPKKDS</sequence>
<accession>A0A2R5FAL2</accession>
<dbReference type="OrthoDB" id="9861523at2"/>
<protein>
    <submittedName>
        <fullName evidence="1">Uncharacterized protein</fullName>
    </submittedName>
</protein>
<dbReference type="Proteomes" id="UP000245081">
    <property type="component" value="Unassembled WGS sequence"/>
</dbReference>
<gene>
    <name evidence="1" type="ORF">NMK_2460</name>
</gene>